<gene>
    <name evidence="1" type="ORF">OMM_11508</name>
</gene>
<evidence type="ECO:0000313" key="2">
    <source>
        <dbReference type="Proteomes" id="UP000189670"/>
    </source>
</evidence>
<accession>A0A1V1NYA9</accession>
<sequence length="134" mass="15803">MTFDFVLIFINYRINLHQNELSIQYSDVINKINLSKISSTLLTIDNDNKIKDIPLFELFIKYSNKNKEDFINSLKSIKNGSYIVYNKQQFSHLQLQPAIDFFKEASKMDKGKIFATHHAKNYDQMMNLKKVLFV</sequence>
<reference evidence="2" key="1">
    <citation type="submission" date="2012-11" db="EMBL/GenBank/DDBJ databases">
        <authorList>
            <person name="Lucero-Rivera Y.E."/>
            <person name="Tovar-Ramirez D."/>
        </authorList>
    </citation>
    <scope>NUCLEOTIDE SEQUENCE [LARGE SCALE GENOMIC DNA]</scope>
    <source>
        <strain evidence="2">Araruama</strain>
    </source>
</reference>
<dbReference type="AlphaFoldDB" id="A0A1V1NYA9"/>
<feature type="non-terminal residue" evidence="1">
    <location>
        <position position="134"/>
    </location>
</feature>
<name>A0A1V1NYA9_9BACT</name>
<organism evidence="1 2">
    <name type="scientific">Candidatus Magnetoglobus multicellularis str. Araruama</name>
    <dbReference type="NCBI Taxonomy" id="890399"/>
    <lineage>
        <taxon>Bacteria</taxon>
        <taxon>Pseudomonadati</taxon>
        <taxon>Thermodesulfobacteriota</taxon>
        <taxon>Desulfobacteria</taxon>
        <taxon>Desulfobacterales</taxon>
        <taxon>Desulfobacteraceae</taxon>
        <taxon>Candidatus Magnetoglobus</taxon>
    </lineage>
</organism>
<comment type="caution">
    <text evidence="1">The sequence shown here is derived from an EMBL/GenBank/DDBJ whole genome shotgun (WGS) entry which is preliminary data.</text>
</comment>
<evidence type="ECO:0000313" key="1">
    <source>
        <dbReference type="EMBL" id="ETR67515.1"/>
    </source>
</evidence>
<dbReference type="EMBL" id="ATBP01001342">
    <property type="protein sequence ID" value="ETR67515.1"/>
    <property type="molecule type" value="Genomic_DNA"/>
</dbReference>
<dbReference type="Proteomes" id="UP000189670">
    <property type="component" value="Unassembled WGS sequence"/>
</dbReference>
<proteinExistence type="predicted"/>
<protein>
    <submittedName>
        <fullName evidence="1">Uncharacterized protein</fullName>
    </submittedName>
</protein>